<dbReference type="RefSeq" id="WP_010044342.1">
    <property type="nucleotide sequence ID" value="NZ_CP025958.1"/>
</dbReference>
<dbReference type="EMBL" id="CP025958">
    <property type="protein sequence ID" value="AWM40911.1"/>
    <property type="molecule type" value="Genomic_DNA"/>
</dbReference>
<evidence type="ECO:0000259" key="2">
    <source>
        <dbReference type="Pfam" id="PF06439"/>
    </source>
</evidence>
<keyword evidence="1" id="KW-0732">Signal</keyword>
<dbReference type="InterPro" id="IPR010496">
    <property type="entry name" value="AL/BT2_dom"/>
</dbReference>
<dbReference type="Proteomes" id="UP000245802">
    <property type="component" value="Chromosome"/>
</dbReference>
<feature type="signal peptide" evidence="1">
    <location>
        <begin position="1"/>
        <end position="22"/>
    </location>
</feature>
<dbReference type="AlphaFoldDB" id="A0A2Z3H7T8"/>
<dbReference type="Gene3D" id="2.60.120.560">
    <property type="entry name" value="Exo-inulinase, domain 1"/>
    <property type="match status" value="2"/>
</dbReference>
<feature type="domain" description="3-keto-alpha-glucoside-1,2-lyase/3-keto-2-hydroxy-glucal hydratase" evidence="2">
    <location>
        <begin position="35"/>
        <end position="225"/>
    </location>
</feature>
<dbReference type="PROSITE" id="PS51257">
    <property type="entry name" value="PROKAR_LIPOPROTEIN"/>
    <property type="match status" value="1"/>
</dbReference>
<organism evidence="3 4">
    <name type="scientific">Gemmata obscuriglobus</name>
    <dbReference type="NCBI Taxonomy" id="114"/>
    <lineage>
        <taxon>Bacteria</taxon>
        <taxon>Pseudomonadati</taxon>
        <taxon>Planctomycetota</taxon>
        <taxon>Planctomycetia</taxon>
        <taxon>Gemmatales</taxon>
        <taxon>Gemmataceae</taxon>
        <taxon>Gemmata</taxon>
    </lineage>
</organism>
<dbReference type="KEGG" id="gog:C1280_30585"/>
<evidence type="ECO:0000313" key="3">
    <source>
        <dbReference type="EMBL" id="AWM40911.1"/>
    </source>
</evidence>
<accession>A0A2Z3H7T8</accession>
<protein>
    <submittedName>
        <fullName evidence="3">DUF1080 domain-containing protein</fullName>
    </submittedName>
</protein>
<evidence type="ECO:0000256" key="1">
    <source>
        <dbReference type="SAM" id="SignalP"/>
    </source>
</evidence>
<reference evidence="3 4" key="1">
    <citation type="submission" date="2018-01" db="EMBL/GenBank/DDBJ databases">
        <title>G. obscuriglobus.</title>
        <authorList>
            <person name="Franke J."/>
            <person name="Blomberg W."/>
            <person name="Selmecki A."/>
        </authorList>
    </citation>
    <scope>NUCLEOTIDE SEQUENCE [LARGE SCALE GENOMIC DNA]</scope>
    <source>
        <strain evidence="3 4">DSM 5831</strain>
    </source>
</reference>
<dbReference type="Pfam" id="PF06439">
    <property type="entry name" value="3keto-disac_hyd"/>
    <property type="match status" value="1"/>
</dbReference>
<dbReference type="GO" id="GO:0016787">
    <property type="term" value="F:hydrolase activity"/>
    <property type="evidence" value="ECO:0007669"/>
    <property type="project" value="InterPro"/>
</dbReference>
<dbReference type="OrthoDB" id="248448at2"/>
<evidence type="ECO:0000313" key="4">
    <source>
        <dbReference type="Proteomes" id="UP000245802"/>
    </source>
</evidence>
<keyword evidence="4" id="KW-1185">Reference proteome</keyword>
<gene>
    <name evidence="3" type="ORF">C1280_30585</name>
</gene>
<proteinExistence type="predicted"/>
<sequence>MLVRRLLSTCLFAGLTAACLPAEDKAPAPAGGEVKALFNGKNLDGWVNVNCAPGTFYAKGDEIVTTGNPTGFLRTDRQYENFELDFDWMHVEKEKMANSGLFVWGDPLPAVGTGYTRGIEVQVLINYAPKDGWATSHGDIFSIWGAKCTPDRPHFKGIERCLPSENRVKGGGEWNHYKVIANDGAIKLHVNGKEVSGVSKSNPRKGYLALESEGVECHFKNIKIKELPSTNPTPAECAKVAEGHVSLFNGLNLDGWKAEKGGWKAGGGIVRAAGTSDLVHEGTLPNGGALLFDWKVPAKSAADLTLELAGTPVTVKAEKPGAWQRTQVLLTPKAGGSPVAFKPVTGLEVMNVFAKELPAKK</sequence>
<feature type="chain" id="PRO_5016439343" evidence="1">
    <location>
        <begin position="23"/>
        <end position="361"/>
    </location>
</feature>
<name>A0A2Z3H7T8_9BACT</name>